<feature type="compositionally biased region" description="Polar residues" evidence="1">
    <location>
        <begin position="135"/>
        <end position="147"/>
    </location>
</feature>
<protein>
    <submittedName>
        <fullName evidence="3">Uncharacterized protein</fullName>
    </submittedName>
</protein>
<feature type="chain" id="PRO_5032752572" evidence="2">
    <location>
        <begin position="17"/>
        <end position="287"/>
    </location>
</feature>
<dbReference type="Proteomes" id="UP000664859">
    <property type="component" value="Unassembled WGS sequence"/>
</dbReference>
<gene>
    <name evidence="3" type="ORF">JKP88DRAFT_278573</name>
</gene>
<name>A0A835YYL8_9STRA</name>
<comment type="caution">
    <text evidence="3">The sequence shown here is derived from an EMBL/GenBank/DDBJ whole genome shotgun (WGS) entry which is preliminary data.</text>
</comment>
<dbReference type="EMBL" id="JAFCMP010000290">
    <property type="protein sequence ID" value="KAG5181835.1"/>
    <property type="molecule type" value="Genomic_DNA"/>
</dbReference>
<evidence type="ECO:0000256" key="1">
    <source>
        <dbReference type="SAM" id="MobiDB-lite"/>
    </source>
</evidence>
<sequence>MLRSTLILVLCAVVAALDADPKCLTGVPAVSPFNPLGACCPKKCGDKCGARDCESRGADDCCPAYIKKSGRTCEEAGGILGDDGKSCCAASCGECGGFGCHAHEGGVDGCCKSAITAALKSCRWNDPPCLVVASPQASPEPTPTHTMGTRPPAVATEEPCDTPEPTVECTHEATAEPTPDCTTESTKGATVPDEVPGVEGGVEVDDDGATPEPEGEGGEAEGTDEPTKVHTRKPTKAGKPAKPEKTKKPTSMKKPQPTRKPSKAHPEHPVHPSHPPHPTKRATEGPM</sequence>
<feature type="compositionally biased region" description="Basic residues" evidence="1">
    <location>
        <begin position="248"/>
        <end position="263"/>
    </location>
</feature>
<keyword evidence="2" id="KW-0732">Signal</keyword>
<feature type="compositionally biased region" description="Acidic residues" evidence="1">
    <location>
        <begin position="202"/>
        <end position="224"/>
    </location>
</feature>
<dbReference type="AlphaFoldDB" id="A0A835YYL8"/>
<keyword evidence="4" id="KW-1185">Reference proteome</keyword>
<reference evidence="3" key="1">
    <citation type="submission" date="2021-02" db="EMBL/GenBank/DDBJ databases">
        <title>First Annotated Genome of the Yellow-green Alga Tribonema minus.</title>
        <authorList>
            <person name="Mahan K.M."/>
        </authorList>
    </citation>
    <scope>NUCLEOTIDE SEQUENCE</scope>
    <source>
        <strain evidence="3">UTEX B ZZ1240</strain>
    </source>
</reference>
<feature type="signal peptide" evidence="2">
    <location>
        <begin position="1"/>
        <end position="16"/>
    </location>
</feature>
<feature type="region of interest" description="Disordered" evidence="1">
    <location>
        <begin position="135"/>
        <end position="287"/>
    </location>
</feature>
<proteinExistence type="predicted"/>
<evidence type="ECO:0000313" key="3">
    <source>
        <dbReference type="EMBL" id="KAG5181835.1"/>
    </source>
</evidence>
<evidence type="ECO:0000256" key="2">
    <source>
        <dbReference type="SAM" id="SignalP"/>
    </source>
</evidence>
<accession>A0A835YYL8</accession>
<organism evidence="3 4">
    <name type="scientific">Tribonema minus</name>
    <dbReference type="NCBI Taxonomy" id="303371"/>
    <lineage>
        <taxon>Eukaryota</taxon>
        <taxon>Sar</taxon>
        <taxon>Stramenopiles</taxon>
        <taxon>Ochrophyta</taxon>
        <taxon>PX clade</taxon>
        <taxon>Xanthophyceae</taxon>
        <taxon>Tribonematales</taxon>
        <taxon>Tribonemataceae</taxon>
        <taxon>Tribonema</taxon>
    </lineage>
</organism>
<evidence type="ECO:0000313" key="4">
    <source>
        <dbReference type="Proteomes" id="UP000664859"/>
    </source>
</evidence>